<dbReference type="EMBL" id="CP007057">
    <property type="protein sequence ID" value="AHG02034.1"/>
    <property type="molecule type" value="Genomic_DNA"/>
</dbReference>
<sequence length="35" mass="3860">MWTTTVAEELGITRSTFTEHLVAAQTKLLNAILEA</sequence>
<dbReference type="KEGG" id="hlr:HALLA_01660"/>
<keyword evidence="2" id="KW-0804">Transcription</keyword>
<organism evidence="4 5">
    <name type="scientific">Halostagnicola larsenii XH-48</name>
    <dbReference type="NCBI Taxonomy" id="797299"/>
    <lineage>
        <taxon>Archaea</taxon>
        <taxon>Methanobacteriati</taxon>
        <taxon>Methanobacteriota</taxon>
        <taxon>Stenosarchaea group</taxon>
        <taxon>Halobacteria</taxon>
        <taxon>Halobacteriales</taxon>
        <taxon>Natrialbaceae</taxon>
        <taxon>Halostagnicola</taxon>
    </lineage>
</organism>
<evidence type="ECO:0000256" key="1">
    <source>
        <dbReference type="ARBA" id="ARBA00023015"/>
    </source>
</evidence>
<dbReference type="Proteomes" id="UP000019024">
    <property type="component" value="Plasmid unnamed2"/>
</dbReference>
<dbReference type="InterPro" id="IPR007050">
    <property type="entry name" value="HTH_bacterioopsin"/>
</dbReference>
<dbReference type="Pfam" id="PF04967">
    <property type="entry name" value="HTH_10"/>
    <property type="match status" value="1"/>
</dbReference>
<feature type="domain" description="HTH bat-type" evidence="3">
    <location>
        <begin position="5"/>
        <end position="29"/>
    </location>
</feature>
<keyword evidence="5" id="KW-1185">Reference proteome</keyword>
<evidence type="ECO:0000313" key="5">
    <source>
        <dbReference type="Proteomes" id="UP000019024"/>
    </source>
</evidence>
<accession>W0JTW8</accession>
<proteinExistence type="predicted"/>
<evidence type="ECO:0000313" key="4">
    <source>
        <dbReference type="EMBL" id="AHG02034.1"/>
    </source>
</evidence>
<evidence type="ECO:0000256" key="2">
    <source>
        <dbReference type="ARBA" id="ARBA00023163"/>
    </source>
</evidence>
<protein>
    <recommendedName>
        <fullName evidence="3">HTH bat-type domain-containing protein</fullName>
    </recommendedName>
</protein>
<keyword evidence="4" id="KW-0614">Plasmid</keyword>
<geneLocation type="plasmid" evidence="4">
    <name>unnamed</name>
</geneLocation>
<dbReference type="HOGENOM" id="CLU_3362515_0_0_2"/>
<gene>
    <name evidence="4" type="ORF">HALLA_01660</name>
</gene>
<dbReference type="AlphaFoldDB" id="W0JTW8"/>
<name>W0JTW8_9EURY</name>
<reference evidence="4 5" key="1">
    <citation type="submission" date="2014-01" db="EMBL/GenBank/DDBJ databases">
        <authorList>
            <consortium name="DOE Joint Genome Institute"/>
            <person name="Anderson I."/>
            <person name="Huntemann M."/>
            <person name="Han J."/>
            <person name="Chen A."/>
            <person name="Kyrpides N."/>
            <person name="Mavromatis K."/>
            <person name="Markowitz V."/>
            <person name="Palaniappan K."/>
            <person name="Ivanova N."/>
            <person name="Schaumberg A."/>
            <person name="Pati A."/>
            <person name="Liolios K."/>
            <person name="Nordberg H.P."/>
            <person name="Cantor M.N."/>
            <person name="Hua S.X."/>
            <person name="Woyke T."/>
        </authorList>
    </citation>
    <scope>NUCLEOTIDE SEQUENCE [LARGE SCALE GENOMIC DNA]</scope>
    <source>
        <strain evidence="4 5">XH-48</strain>
        <plasmid evidence="5">2</plasmid>
    </source>
</reference>
<keyword evidence="1" id="KW-0805">Transcription regulation</keyword>
<evidence type="ECO:0000259" key="3">
    <source>
        <dbReference type="Pfam" id="PF04967"/>
    </source>
</evidence>